<dbReference type="AlphaFoldDB" id="L8X2M2"/>
<dbReference type="EMBL" id="AFRT01000693">
    <property type="protein sequence ID" value="ELU42864.1"/>
    <property type="molecule type" value="Genomic_DNA"/>
</dbReference>
<dbReference type="HOGENOM" id="CLU_2484872_0_0_1"/>
<protein>
    <submittedName>
        <fullName evidence="2">Uncharacterized protein</fullName>
    </submittedName>
</protein>
<reference evidence="2 3" key="1">
    <citation type="journal article" date="2013" name="Nat. Commun.">
        <title>The evolution and pathogenic mechanisms of the rice sheath blight pathogen.</title>
        <authorList>
            <person name="Zheng A."/>
            <person name="Lin R."/>
            <person name="Xu L."/>
            <person name="Qin P."/>
            <person name="Tang C."/>
            <person name="Ai P."/>
            <person name="Zhang D."/>
            <person name="Liu Y."/>
            <person name="Sun Z."/>
            <person name="Feng H."/>
            <person name="Wang Y."/>
            <person name="Chen Y."/>
            <person name="Liang X."/>
            <person name="Fu R."/>
            <person name="Li Q."/>
            <person name="Zhang J."/>
            <person name="Yu X."/>
            <person name="Xie Z."/>
            <person name="Ding L."/>
            <person name="Guan P."/>
            <person name="Tang J."/>
            <person name="Liang Y."/>
            <person name="Wang S."/>
            <person name="Deng Q."/>
            <person name="Li S."/>
            <person name="Zhu J."/>
            <person name="Wang L."/>
            <person name="Liu H."/>
            <person name="Li P."/>
        </authorList>
    </citation>
    <scope>NUCLEOTIDE SEQUENCE [LARGE SCALE GENOMIC DNA]</scope>
    <source>
        <strain evidence="3">AG-1 IA</strain>
    </source>
</reference>
<organism evidence="2 3">
    <name type="scientific">Thanatephorus cucumeris (strain AG1-IA)</name>
    <name type="common">Rice sheath blight fungus</name>
    <name type="synonym">Rhizoctonia solani</name>
    <dbReference type="NCBI Taxonomy" id="983506"/>
    <lineage>
        <taxon>Eukaryota</taxon>
        <taxon>Fungi</taxon>
        <taxon>Dikarya</taxon>
        <taxon>Basidiomycota</taxon>
        <taxon>Agaricomycotina</taxon>
        <taxon>Agaricomycetes</taxon>
        <taxon>Cantharellales</taxon>
        <taxon>Ceratobasidiaceae</taxon>
        <taxon>Rhizoctonia</taxon>
        <taxon>Rhizoctonia solani AG-1</taxon>
    </lineage>
</organism>
<name>L8X2M2_THACA</name>
<evidence type="ECO:0000256" key="1">
    <source>
        <dbReference type="SAM" id="MobiDB-lite"/>
    </source>
</evidence>
<gene>
    <name evidence="2" type="ORF">AG1IA_03086</name>
</gene>
<evidence type="ECO:0000313" key="3">
    <source>
        <dbReference type="Proteomes" id="UP000011668"/>
    </source>
</evidence>
<accession>L8X2M2</accession>
<feature type="region of interest" description="Disordered" evidence="1">
    <location>
        <begin position="64"/>
        <end position="87"/>
    </location>
</feature>
<keyword evidence="3" id="KW-1185">Reference proteome</keyword>
<evidence type="ECO:0000313" key="2">
    <source>
        <dbReference type="EMBL" id="ELU42864.1"/>
    </source>
</evidence>
<sequence length="87" mass="9690">MFGHTSTRLSEPARVSERRTKFPSTFFKEKPYAAVSSISTQDIHACRGIQTIFYLRDGKSQIPVSTGDDGFGQSSAIVYDDSSPLRR</sequence>
<dbReference type="Proteomes" id="UP000011668">
    <property type="component" value="Unassembled WGS sequence"/>
</dbReference>
<proteinExistence type="predicted"/>
<comment type="caution">
    <text evidence="2">The sequence shown here is derived from an EMBL/GenBank/DDBJ whole genome shotgun (WGS) entry which is preliminary data.</text>
</comment>